<reference evidence="2 3" key="1">
    <citation type="submission" date="2023-02" db="EMBL/GenBank/DDBJ databases">
        <title>LHISI_Scaffold_Assembly.</title>
        <authorList>
            <person name="Stuart O.P."/>
            <person name="Cleave R."/>
            <person name="Magrath M.J.L."/>
            <person name="Mikheyev A.S."/>
        </authorList>
    </citation>
    <scope>NUCLEOTIDE SEQUENCE [LARGE SCALE GENOMIC DNA]</scope>
    <source>
        <strain evidence="2">Daus_M_001</strain>
        <tissue evidence="2">Leg muscle</tissue>
    </source>
</reference>
<feature type="domain" description="CCHC-type" evidence="1">
    <location>
        <begin position="51"/>
        <end position="67"/>
    </location>
</feature>
<protein>
    <recommendedName>
        <fullName evidence="1">CCHC-type domain-containing protein</fullName>
    </recommendedName>
</protein>
<evidence type="ECO:0000259" key="1">
    <source>
        <dbReference type="SMART" id="SM00343"/>
    </source>
</evidence>
<accession>A0ABQ9GUY1</accession>
<evidence type="ECO:0000313" key="3">
    <source>
        <dbReference type="Proteomes" id="UP001159363"/>
    </source>
</evidence>
<evidence type="ECO:0000313" key="2">
    <source>
        <dbReference type="EMBL" id="KAJ8875840.1"/>
    </source>
</evidence>
<gene>
    <name evidence="2" type="ORF">PR048_023741</name>
</gene>
<dbReference type="SMART" id="SM00343">
    <property type="entry name" value="ZnF_C2HC"/>
    <property type="match status" value="2"/>
</dbReference>
<dbReference type="InterPro" id="IPR036875">
    <property type="entry name" value="Znf_CCHC_sf"/>
</dbReference>
<feature type="domain" description="CCHC-type" evidence="1">
    <location>
        <begin position="71"/>
        <end position="87"/>
    </location>
</feature>
<dbReference type="Gene3D" id="4.10.60.10">
    <property type="entry name" value="Zinc finger, CCHC-type"/>
    <property type="match status" value="1"/>
</dbReference>
<keyword evidence="3" id="KW-1185">Reference proteome</keyword>
<sequence length="115" mass="13466">MNTKQKPSYFLGPKINEKIIIPKIFHLIKQNNRIFIKWQAYKFHELVLPGRCFKCLRFGHKRKYCRSDVQYCSHCSGEGHERVNCPHKGQAPKCIYSHGITKTIVISHFPVPAQQ</sequence>
<dbReference type="SUPFAM" id="SSF57756">
    <property type="entry name" value="Retrovirus zinc finger-like domains"/>
    <property type="match status" value="1"/>
</dbReference>
<dbReference type="InterPro" id="IPR001878">
    <property type="entry name" value="Znf_CCHC"/>
</dbReference>
<name>A0ABQ9GUY1_9NEOP</name>
<proteinExistence type="predicted"/>
<organism evidence="2 3">
    <name type="scientific">Dryococelus australis</name>
    <dbReference type="NCBI Taxonomy" id="614101"/>
    <lineage>
        <taxon>Eukaryota</taxon>
        <taxon>Metazoa</taxon>
        <taxon>Ecdysozoa</taxon>
        <taxon>Arthropoda</taxon>
        <taxon>Hexapoda</taxon>
        <taxon>Insecta</taxon>
        <taxon>Pterygota</taxon>
        <taxon>Neoptera</taxon>
        <taxon>Polyneoptera</taxon>
        <taxon>Phasmatodea</taxon>
        <taxon>Verophasmatodea</taxon>
        <taxon>Anareolatae</taxon>
        <taxon>Phasmatidae</taxon>
        <taxon>Eurycanthinae</taxon>
        <taxon>Dryococelus</taxon>
    </lineage>
</organism>
<dbReference type="EMBL" id="JARBHB010000009">
    <property type="protein sequence ID" value="KAJ8875840.1"/>
    <property type="molecule type" value="Genomic_DNA"/>
</dbReference>
<dbReference type="Proteomes" id="UP001159363">
    <property type="component" value="Chromosome 8"/>
</dbReference>
<comment type="caution">
    <text evidence="2">The sequence shown here is derived from an EMBL/GenBank/DDBJ whole genome shotgun (WGS) entry which is preliminary data.</text>
</comment>